<keyword evidence="3" id="KW-1185">Reference proteome</keyword>
<protein>
    <recommendedName>
        <fullName evidence="1">Lipocalin-like domain-containing protein</fullName>
    </recommendedName>
</protein>
<feature type="domain" description="Lipocalin-like" evidence="1">
    <location>
        <begin position="39"/>
        <end position="129"/>
    </location>
</feature>
<dbReference type="InterPro" id="IPR024311">
    <property type="entry name" value="Lipocalin-like"/>
</dbReference>
<evidence type="ECO:0000259" key="1">
    <source>
        <dbReference type="Pfam" id="PF13648"/>
    </source>
</evidence>
<accession>A3U9N2</accession>
<evidence type="ECO:0000313" key="2">
    <source>
        <dbReference type="EMBL" id="EAP86518.1"/>
    </source>
</evidence>
<dbReference type="Proteomes" id="UP000002297">
    <property type="component" value="Chromosome"/>
</dbReference>
<dbReference type="EMBL" id="CP002046">
    <property type="protein sequence ID" value="EAP86518.1"/>
    <property type="molecule type" value="Genomic_DNA"/>
</dbReference>
<evidence type="ECO:0000313" key="3">
    <source>
        <dbReference type="Proteomes" id="UP000002297"/>
    </source>
</evidence>
<gene>
    <name evidence="2" type="ordered locus">CA2559_10798</name>
</gene>
<dbReference type="Pfam" id="PF13648">
    <property type="entry name" value="Lipocalin_4"/>
    <property type="match status" value="1"/>
</dbReference>
<dbReference type="STRING" id="216432.CA2559_10798"/>
<reference evidence="2 3" key="1">
    <citation type="journal article" date="2010" name="J. Bacteriol.">
        <title>The complete genome sequence of Croceibacter atlanticus HTCC2559T.</title>
        <authorList>
            <person name="Oh H.M."/>
            <person name="Kang I."/>
            <person name="Ferriera S."/>
            <person name="Giovannoni S.J."/>
            <person name="Cho J.C."/>
        </authorList>
    </citation>
    <scope>NUCLEOTIDE SEQUENCE [LARGE SCALE GENOMIC DNA]</scope>
    <source>
        <strain evidence="3">ATCC BAA-628 / HTCC2559 / KCTC 12090</strain>
    </source>
</reference>
<organism evidence="2 3">
    <name type="scientific">Croceibacter atlanticus (strain ATCC BAA-628 / JCM 21780 / CIP 108009 / IAM 15332 / KCTC 12090 / HTCC2559)</name>
    <dbReference type="NCBI Taxonomy" id="216432"/>
    <lineage>
        <taxon>Bacteria</taxon>
        <taxon>Pseudomonadati</taxon>
        <taxon>Bacteroidota</taxon>
        <taxon>Flavobacteriia</taxon>
        <taxon>Flavobacteriales</taxon>
        <taxon>Flavobacteriaceae</taxon>
        <taxon>Croceibacter</taxon>
    </lineage>
</organism>
<dbReference type="eggNOG" id="ENOG5032S0M">
    <property type="taxonomic scope" value="Bacteria"/>
</dbReference>
<proteinExistence type="predicted"/>
<dbReference type="KEGG" id="cat:CA2559_10798"/>
<name>A3U9N2_CROAH</name>
<dbReference type="HOGENOM" id="CLU_139787_0_0_10"/>
<dbReference type="PROSITE" id="PS51257">
    <property type="entry name" value="PROKAR_LIPOPROTEIN"/>
    <property type="match status" value="1"/>
</dbReference>
<sequence>MKIKSMFLINIKPLAILLIVSFFLSSCNSSPNLDALPLLNGYWEIASVETDKGKEIEYKFNETVDYFELTAKNGMRTKVKPKLDGTFIKTNDAEGFTAKMQDDKLTLIYKTTWDTWSETILYLNDSKLVTQNDQGIRYTYNRFKGYLDNVETN</sequence>
<dbReference type="AlphaFoldDB" id="A3U9N2"/>